<keyword evidence="2" id="KW-0560">Oxidoreductase</keyword>
<dbReference type="OrthoDB" id="9805440at2"/>
<dbReference type="Proteomes" id="UP000031552">
    <property type="component" value="Unassembled WGS sequence"/>
</dbReference>
<dbReference type="InterPro" id="IPR036909">
    <property type="entry name" value="Cyt_c-like_dom_sf"/>
</dbReference>
<comment type="caution">
    <text evidence="2">The sequence shown here is derived from an EMBL/GenBank/DDBJ whole genome shotgun (WGS) entry which is preliminary data.</text>
</comment>
<dbReference type="STRING" id="1437425.CSEC_1626"/>
<dbReference type="EMBL" id="CCEJ010000008">
    <property type="protein sequence ID" value="CDR34440.1"/>
    <property type="molecule type" value="Genomic_DNA"/>
</dbReference>
<proteinExistence type="predicted"/>
<dbReference type="eggNOG" id="COG2993">
    <property type="taxonomic scope" value="Bacteria"/>
</dbReference>
<dbReference type="GO" id="GO:0020037">
    <property type="term" value="F:heme binding"/>
    <property type="evidence" value="ECO:0007669"/>
    <property type="project" value="InterPro"/>
</dbReference>
<dbReference type="Gene3D" id="1.10.760.10">
    <property type="entry name" value="Cytochrome c-like domain"/>
    <property type="match status" value="1"/>
</dbReference>
<gene>
    <name evidence="2" type="primary">fixO</name>
    <name evidence="2" type="ORF">CSEC_1626</name>
</gene>
<keyword evidence="1" id="KW-1133">Transmembrane helix</keyword>
<keyword evidence="1" id="KW-0812">Transmembrane</keyword>
<dbReference type="SUPFAM" id="SSF46626">
    <property type="entry name" value="Cytochrome c"/>
    <property type="match status" value="1"/>
</dbReference>
<reference evidence="2" key="1">
    <citation type="submission" date="2013-12" db="EMBL/GenBank/DDBJ databases">
        <authorList>
            <person name="Linke B."/>
        </authorList>
    </citation>
    <scope>NUCLEOTIDE SEQUENCE [LARGE SCALE GENOMIC DNA]</scope>
    <source>
        <strain evidence="2">CRIB-18</strain>
    </source>
</reference>
<dbReference type="EC" id="1.9.3.1" evidence="2"/>
<reference evidence="2" key="2">
    <citation type="submission" date="2014-09" db="EMBL/GenBank/DDBJ databases">
        <title>Criblamydia sequanensis harbors a mega-plasmid encoding arsenite resistance.</title>
        <authorList>
            <person name="Bertelli C."/>
            <person name="Goesmann A."/>
            <person name="Greub G."/>
        </authorList>
    </citation>
    <scope>NUCLEOTIDE SEQUENCE [LARGE SCALE GENOMIC DNA]</scope>
    <source>
        <strain evidence="2">CRIB-18</strain>
    </source>
</reference>
<keyword evidence="1" id="KW-0472">Membrane</keyword>
<dbReference type="AlphaFoldDB" id="A0A090D291"/>
<evidence type="ECO:0000313" key="2">
    <source>
        <dbReference type="EMBL" id="CDR34440.1"/>
    </source>
</evidence>
<protein>
    <submittedName>
        <fullName evidence="2">Cytochrome C oxidase, mono-heme subunit</fullName>
        <ecNumber evidence="2">1.9.3.1</ecNumber>
    </submittedName>
</protein>
<accession>A0A090D291</accession>
<dbReference type="RefSeq" id="WP_041017991.1">
    <property type="nucleotide sequence ID" value="NZ_CCEJ010000008.1"/>
</dbReference>
<feature type="transmembrane region" description="Helical" evidence="1">
    <location>
        <begin position="15"/>
        <end position="36"/>
    </location>
</feature>
<name>A0A090D291_9BACT</name>
<dbReference type="GO" id="GO:0009055">
    <property type="term" value="F:electron transfer activity"/>
    <property type="evidence" value="ECO:0007669"/>
    <property type="project" value="InterPro"/>
</dbReference>
<dbReference type="InterPro" id="IPR003468">
    <property type="entry name" value="Cyt_c_oxidase_monohaem-su/FixO"/>
</dbReference>
<dbReference type="GO" id="GO:0016491">
    <property type="term" value="F:oxidoreductase activity"/>
    <property type="evidence" value="ECO:0007669"/>
    <property type="project" value="UniProtKB-KW"/>
</dbReference>
<sequence length="419" mass="48028">MSDNPNFMSNVEKSALYTFIMAFLLFFSALLVVIIIPNYMTDPSWIEPSSIYQKQMYEISDPNVYISSSTKKTADIQTVYHLKEGFSLIAFQETDTIKILADDELSKFITKKEDPQLKLTSEILLLRNPSESLQAKTKEIKNELKDKWAADHSESDFPPDFLVFELYRPPAKEVFALGGSSVFLENWVDEGKFVLLNSEASHPYHKDHGVIYINNPIEYRVKRYKFGPDEGWTYHPEGNSISSLEELKSHELGFLSRKELIELGEHIYSIEGCWYCHTDQTRTLVQDTVLNGSESYPAPPSSPNEYIYQTITFPGTKRNGPDMSRVGVKRPSRDWHKSHFWSPKTESPGSIMPAFQHFFDNDPRGTNPTAIGVPNYKFEAIFQYLMTKGTRITPPTEAWWLGKDPVRTIDIIEGRGHLP</sequence>
<evidence type="ECO:0000313" key="3">
    <source>
        <dbReference type="Proteomes" id="UP000031552"/>
    </source>
</evidence>
<dbReference type="Pfam" id="PF02433">
    <property type="entry name" value="FixO"/>
    <property type="match status" value="1"/>
</dbReference>
<organism evidence="2 3">
    <name type="scientific">Candidatus Criblamydia sequanensis CRIB-18</name>
    <dbReference type="NCBI Taxonomy" id="1437425"/>
    <lineage>
        <taxon>Bacteria</taxon>
        <taxon>Pseudomonadati</taxon>
        <taxon>Chlamydiota</taxon>
        <taxon>Chlamydiia</taxon>
        <taxon>Parachlamydiales</taxon>
        <taxon>Candidatus Criblamydiaceae</taxon>
        <taxon>Candidatus Criblamydia</taxon>
    </lineage>
</organism>
<keyword evidence="3" id="KW-1185">Reference proteome</keyword>
<evidence type="ECO:0000256" key="1">
    <source>
        <dbReference type="SAM" id="Phobius"/>
    </source>
</evidence>